<dbReference type="InterPro" id="IPR007757">
    <property type="entry name" value="MT-A70-like"/>
</dbReference>
<dbReference type="InterPro" id="IPR002052">
    <property type="entry name" value="DNA_methylase_N6_adenine_CS"/>
</dbReference>
<dbReference type="GO" id="GO:0032259">
    <property type="term" value="P:methylation"/>
    <property type="evidence" value="ECO:0007669"/>
    <property type="project" value="InterPro"/>
</dbReference>
<dbReference type="PROSITE" id="PS51143">
    <property type="entry name" value="MT_A70"/>
    <property type="match status" value="1"/>
</dbReference>
<evidence type="ECO:0000313" key="2">
    <source>
        <dbReference type="EMBL" id="KAF4634513.1"/>
    </source>
</evidence>
<dbReference type="AlphaFoldDB" id="A0A8H4W520"/>
<proteinExistence type="inferred from homology"/>
<dbReference type="GO" id="GO:0003676">
    <property type="term" value="F:nucleic acid binding"/>
    <property type="evidence" value="ECO:0007669"/>
    <property type="project" value="InterPro"/>
</dbReference>
<dbReference type="Proteomes" id="UP000566819">
    <property type="component" value="Unassembled WGS sequence"/>
</dbReference>
<dbReference type="SUPFAM" id="SSF53335">
    <property type="entry name" value="S-adenosyl-L-methionine-dependent methyltransferases"/>
    <property type="match status" value="1"/>
</dbReference>
<evidence type="ECO:0000256" key="1">
    <source>
        <dbReference type="PROSITE-ProRule" id="PRU00489"/>
    </source>
</evidence>
<dbReference type="OrthoDB" id="61116at2759"/>
<gene>
    <name evidence="2" type="ORF">G7Y89_g3592</name>
</gene>
<dbReference type="PROSITE" id="PS00092">
    <property type="entry name" value="N6_MTASE"/>
    <property type="match status" value="1"/>
</dbReference>
<keyword evidence="3" id="KW-1185">Reference proteome</keyword>
<dbReference type="GO" id="GO:0005634">
    <property type="term" value="C:nucleus"/>
    <property type="evidence" value="ECO:0007669"/>
    <property type="project" value="TreeGrafter"/>
</dbReference>
<comment type="similarity">
    <text evidence="1">Belongs to the MT-A70-like family.</text>
</comment>
<evidence type="ECO:0000313" key="3">
    <source>
        <dbReference type="Proteomes" id="UP000566819"/>
    </source>
</evidence>
<comment type="caution">
    <text evidence="2">The sequence shown here is derived from an EMBL/GenBank/DDBJ whole genome shotgun (WGS) entry which is preliminary data.</text>
</comment>
<sequence>MILLDIPHSLEQAQGDSRQRIFSSEPLEHPFPSVEPKTTKAKANLGEVSIEELLLQRHVQIALDGIKEVYQGEWCLPRTAKEAPRMKRRHIEESECETEECSAVDKQRNSENEGLQMSSTSYQDSILHRNPESESIYTLSELAGQKIRLPRNSTALVGDVATTLPIFTSVAPQFNLIIMDPPWPNRSARRKGSYGISYSTTEIRDLLSLIPISDHLAEKGLVGVWITNKAAFRDMLLGEGGLFDEWGIELGEEWVWVKVTKKGETVSKLNSLWRKPYEILLVGRRREEGIQSTEVKRRVIFGVPDLHSRKPNLKSVFKKVMELERYEALEIFARNMTDGWWAWGNEALKFQMNEHWINNIQDSLPSGQIQTLDIRT</sequence>
<dbReference type="EMBL" id="JAAMPI010000179">
    <property type="protein sequence ID" value="KAF4634513.1"/>
    <property type="molecule type" value="Genomic_DNA"/>
</dbReference>
<dbReference type="InterPro" id="IPR029063">
    <property type="entry name" value="SAM-dependent_MTases_sf"/>
</dbReference>
<organism evidence="2 3">
    <name type="scientific">Cudoniella acicularis</name>
    <dbReference type="NCBI Taxonomy" id="354080"/>
    <lineage>
        <taxon>Eukaryota</taxon>
        <taxon>Fungi</taxon>
        <taxon>Dikarya</taxon>
        <taxon>Ascomycota</taxon>
        <taxon>Pezizomycotina</taxon>
        <taxon>Leotiomycetes</taxon>
        <taxon>Helotiales</taxon>
        <taxon>Tricladiaceae</taxon>
        <taxon>Cudoniella</taxon>
    </lineage>
</organism>
<protein>
    <recommendedName>
        <fullName evidence="4">MT-A70-domain-containing protein</fullName>
    </recommendedName>
</protein>
<dbReference type="Pfam" id="PF05063">
    <property type="entry name" value="MT-A70"/>
    <property type="match status" value="1"/>
</dbReference>
<name>A0A8H4W520_9HELO</name>
<accession>A0A8H4W520</accession>
<evidence type="ECO:0008006" key="4">
    <source>
        <dbReference type="Google" id="ProtNLM"/>
    </source>
</evidence>
<reference evidence="2 3" key="1">
    <citation type="submission" date="2020-03" db="EMBL/GenBank/DDBJ databases">
        <title>Draft Genome Sequence of Cudoniella acicularis.</title>
        <authorList>
            <person name="Buettner E."/>
            <person name="Kellner H."/>
        </authorList>
    </citation>
    <scope>NUCLEOTIDE SEQUENCE [LARGE SCALE GENOMIC DNA]</scope>
    <source>
        <strain evidence="2 3">DSM 108380</strain>
    </source>
</reference>
<dbReference type="PANTHER" id="PTHR12829">
    <property type="entry name" value="N6-ADENOSINE-METHYLTRANSFERASE"/>
    <property type="match status" value="1"/>
</dbReference>
<dbReference type="GO" id="GO:0008168">
    <property type="term" value="F:methyltransferase activity"/>
    <property type="evidence" value="ECO:0007669"/>
    <property type="project" value="InterPro"/>
</dbReference>
<dbReference type="PANTHER" id="PTHR12829:SF4">
    <property type="entry name" value="N(6)-ADENINE-SPECIFIC METHYLTRANSFERASE METTL4"/>
    <property type="match status" value="1"/>
</dbReference>